<evidence type="ECO:0000256" key="4">
    <source>
        <dbReference type="ARBA" id="ARBA00022729"/>
    </source>
</evidence>
<name>A0A7V1FSA7_9GAMM</name>
<comment type="subunit">
    <text evidence="6">The complex is composed of two ATP-binding proteins (ModC), two transmembrane proteins (ModB) and a solute-binding protein (ModA).</text>
</comment>
<dbReference type="PIRSF" id="PIRSF004846">
    <property type="entry name" value="ModA"/>
    <property type="match status" value="1"/>
</dbReference>
<dbReference type="Pfam" id="PF13531">
    <property type="entry name" value="SBP_bac_11"/>
    <property type="match status" value="1"/>
</dbReference>
<dbReference type="GO" id="GO:0015689">
    <property type="term" value="P:molybdate ion transport"/>
    <property type="evidence" value="ECO:0007669"/>
    <property type="project" value="InterPro"/>
</dbReference>
<protein>
    <submittedName>
        <fullName evidence="8">Molybdate ABC transporter substrate-binding protein</fullName>
    </submittedName>
</protein>
<evidence type="ECO:0000256" key="7">
    <source>
        <dbReference type="PIRSR" id="PIRSR004846-1"/>
    </source>
</evidence>
<comment type="similarity">
    <text evidence="1">Belongs to the bacterial solute-binding protein ModA family.</text>
</comment>
<dbReference type="FunFam" id="3.40.190.10:FF:000035">
    <property type="entry name" value="Molybdate ABC transporter substrate-binding protein"/>
    <property type="match status" value="1"/>
</dbReference>
<feature type="binding site" evidence="7">
    <location>
        <position position="67"/>
    </location>
    <ligand>
        <name>molybdate</name>
        <dbReference type="ChEBI" id="CHEBI:36264"/>
    </ligand>
</feature>
<keyword evidence="2 7" id="KW-0500">Molybdenum</keyword>
<dbReference type="InterPro" id="IPR050682">
    <property type="entry name" value="ModA/WtpA"/>
</dbReference>
<gene>
    <name evidence="8" type="primary">modA</name>
    <name evidence="8" type="ORF">ENH64_12615</name>
</gene>
<dbReference type="GO" id="GO:0030973">
    <property type="term" value="F:molybdate ion binding"/>
    <property type="evidence" value="ECO:0007669"/>
    <property type="project" value="InterPro"/>
</dbReference>
<dbReference type="SUPFAM" id="SSF53850">
    <property type="entry name" value="Periplasmic binding protein-like II"/>
    <property type="match status" value="1"/>
</dbReference>
<evidence type="ECO:0000313" key="8">
    <source>
        <dbReference type="EMBL" id="HDZ57300.1"/>
    </source>
</evidence>
<dbReference type="InterPro" id="IPR005950">
    <property type="entry name" value="ModA"/>
</dbReference>
<dbReference type="PANTHER" id="PTHR30632">
    <property type="entry name" value="MOLYBDATE-BINDING PERIPLASMIC PROTEIN"/>
    <property type="match status" value="1"/>
</dbReference>
<dbReference type="GO" id="GO:0046872">
    <property type="term" value="F:metal ion binding"/>
    <property type="evidence" value="ECO:0007669"/>
    <property type="project" value="UniProtKB-KW"/>
</dbReference>
<dbReference type="EMBL" id="DRFO01000029">
    <property type="protein sequence ID" value="HDZ57300.1"/>
    <property type="molecule type" value="Genomic_DNA"/>
</dbReference>
<sequence length="267" mass="28953">MGIAMMAWRKSVVLTVLLWLATPLISMADQPLTLVAASDLRYALDEILDRWHLDNPDSPVRVIYGSSGRFATQIRQGAPFDLYLSADIAYTEALYRENLTAGPPRPYASGRLVLWSRDASLSEAGIQALASNPPQRLAIARPTHAPYGDRARQAMQTLGIWSALEPRLVYGENIAHTAQMAQSGAADAAIIALSLALHPTMQKSGHFSPVDSSLHAPLEQALVLTRQAADKPAAWLLADFILGPAARTVFTQYGFGVPSFAEKLPQP</sequence>
<keyword evidence="5" id="KW-0826">Tungsten</keyword>
<evidence type="ECO:0000256" key="3">
    <source>
        <dbReference type="ARBA" id="ARBA00022723"/>
    </source>
</evidence>
<dbReference type="GO" id="GO:1901359">
    <property type="term" value="F:tungstate binding"/>
    <property type="evidence" value="ECO:0007669"/>
    <property type="project" value="UniProtKB-ARBA"/>
</dbReference>
<keyword evidence="4" id="KW-0732">Signal</keyword>
<proteinExistence type="inferred from homology"/>
<dbReference type="AlphaFoldDB" id="A0A7V1FSA7"/>
<dbReference type="Proteomes" id="UP000885703">
    <property type="component" value="Unassembled WGS sequence"/>
</dbReference>
<evidence type="ECO:0000256" key="6">
    <source>
        <dbReference type="ARBA" id="ARBA00062515"/>
    </source>
</evidence>
<keyword evidence="3 7" id="KW-0479">Metal-binding</keyword>
<reference evidence="8" key="1">
    <citation type="journal article" date="2020" name="mSystems">
        <title>Genome- and Community-Level Interaction Insights into Carbon Utilization and Element Cycling Functions of Hydrothermarchaeota in Hydrothermal Sediment.</title>
        <authorList>
            <person name="Zhou Z."/>
            <person name="Liu Y."/>
            <person name="Xu W."/>
            <person name="Pan J."/>
            <person name="Luo Z.H."/>
            <person name="Li M."/>
        </authorList>
    </citation>
    <scope>NUCLEOTIDE SEQUENCE [LARGE SCALE GENOMIC DNA]</scope>
    <source>
        <strain evidence="8">HyVt-324</strain>
    </source>
</reference>
<dbReference type="PANTHER" id="PTHR30632:SF14">
    <property type="entry name" value="TUNGSTATE_MOLYBDATE_CHROMATE-BINDING PROTEIN MODA"/>
    <property type="match status" value="1"/>
</dbReference>
<evidence type="ECO:0000256" key="2">
    <source>
        <dbReference type="ARBA" id="ARBA00022505"/>
    </source>
</evidence>
<dbReference type="NCBIfam" id="TIGR01256">
    <property type="entry name" value="modA"/>
    <property type="match status" value="1"/>
</dbReference>
<dbReference type="CDD" id="cd13539">
    <property type="entry name" value="PBP2_AvModA"/>
    <property type="match status" value="1"/>
</dbReference>
<comment type="caution">
    <text evidence="8">The sequence shown here is derived from an EMBL/GenBank/DDBJ whole genome shotgun (WGS) entry which is preliminary data.</text>
</comment>
<accession>A0A7V1FSA7</accession>
<dbReference type="InterPro" id="IPR044084">
    <property type="entry name" value="AvModA-like_subst-bd"/>
</dbReference>
<feature type="binding site" evidence="7">
    <location>
        <position position="174"/>
    </location>
    <ligand>
        <name>molybdate</name>
        <dbReference type="ChEBI" id="CHEBI:36264"/>
    </ligand>
</feature>
<evidence type="ECO:0000256" key="1">
    <source>
        <dbReference type="ARBA" id="ARBA00009175"/>
    </source>
</evidence>
<dbReference type="Gene3D" id="3.40.190.10">
    <property type="entry name" value="Periplasmic binding protein-like II"/>
    <property type="match status" value="2"/>
</dbReference>
<organism evidence="8">
    <name type="scientific">Halopseudomonas xinjiangensis</name>
    <dbReference type="NCBI Taxonomy" id="487184"/>
    <lineage>
        <taxon>Bacteria</taxon>
        <taxon>Pseudomonadati</taxon>
        <taxon>Pseudomonadota</taxon>
        <taxon>Gammaproteobacteria</taxon>
        <taxon>Pseudomonadales</taxon>
        <taxon>Pseudomonadaceae</taxon>
        <taxon>Halopseudomonas</taxon>
    </lineage>
</organism>
<evidence type="ECO:0000256" key="5">
    <source>
        <dbReference type="ARBA" id="ARBA00023245"/>
    </source>
</evidence>